<feature type="region of interest" description="Disordered" evidence="1">
    <location>
        <begin position="1"/>
        <end position="22"/>
    </location>
</feature>
<reference evidence="2 3" key="2">
    <citation type="journal article" date="2019" name="G3 (Bethesda)">
        <title>Hybrid Assembly of the Genome of the Entomopathogenic Nematode Steinernema carpocapsae Identifies the X-Chromosome.</title>
        <authorList>
            <person name="Serra L."/>
            <person name="Macchietto M."/>
            <person name="Macias-Munoz A."/>
            <person name="McGill C.J."/>
            <person name="Rodriguez I.M."/>
            <person name="Rodriguez B."/>
            <person name="Murad R."/>
            <person name="Mortazavi A."/>
        </authorList>
    </citation>
    <scope>NUCLEOTIDE SEQUENCE [LARGE SCALE GENOMIC DNA]</scope>
    <source>
        <strain evidence="2 3">ALL</strain>
    </source>
</reference>
<accession>A0A4U8UX47</accession>
<organism evidence="2 3">
    <name type="scientific">Steinernema carpocapsae</name>
    <name type="common">Entomopathogenic nematode</name>
    <dbReference type="NCBI Taxonomy" id="34508"/>
    <lineage>
        <taxon>Eukaryota</taxon>
        <taxon>Metazoa</taxon>
        <taxon>Ecdysozoa</taxon>
        <taxon>Nematoda</taxon>
        <taxon>Chromadorea</taxon>
        <taxon>Rhabditida</taxon>
        <taxon>Tylenchina</taxon>
        <taxon>Panagrolaimomorpha</taxon>
        <taxon>Strongyloidoidea</taxon>
        <taxon>Steinernematidae</taxon>
        <taxon>Steinernema</taxon>
    </lineage>
</organism>
<comment type="caution">
    <text evidence="2">The sequence shown here is derived from an EMBL/GenBank/DDBJ whole genome shotgun (WGS) entry which is preliminary data.</text>
</comment>
<evidence type="ECO:0000313" key="2">
    <source>
        <dbReference type="EMBL" id="TMS37409.1"/>
    </source>
</evidence>
<gene>
    <name evidence="2" type="ORF">L596_004345</name>
</gene>
<name>A0A4U8UX47_STECR</name>
<sequence length="97" mass="10143">MASPDDNKSAEHEADERNGDDEQLERALNVVDSPSGNSHVAVELFDFGILLALGENADDGREGLLGLGVVVHATLLPAVRAEELVGAGVKAVALKQK</sequence>
<keyword evidence="3" id="KW-1185">Reference proteome</keyword>
<evidence type="ECO:0000256" key="1">
    <source>
        <dbReference type="SAM" id="MobiDB-lite"/>
    </source>
</evidence>
<evidence type="ECO:0000313" key="3">
    <source>
        <dbReference type="Proteomes" id="UP000298663"/>
    </source>
</evidence>
<dbReference type="EMBL" id="AZBU02000001">
    <property type="protein sequence ID" value="TMS37409.1"/>
    <property type="molecule type" value="Genomic_DNA"/>
</dbReference>
<dbReference type="AlphaFoldDB" id="A0A4U8UX47"/>
<protein>
    <submittedName>
        <fullName evidence="2">Uncharacterized protein</fullName>
    </submittedName>
</protein>
<feature type="compositionally biased region" description="Basic and acidic residues" evidence="1">
    <location>
        <begin position="1"/>
        <end position="17"/>
    </location>
</feature>
<dbReference type="Proteomes" id="UP000298663">
    <property type="component" value="Chromosome X"/>
</dbReference>
<proteinExistence type="predicted"/>
<reference evidence="2 3" key="1">
    <citation type="journal article" date="2015" name="Genome Biol.">
        <title>Comparative genomics of Steinernema reveals deeply conserved gene regulatory networks.</title>
        <authorList>
            <person name="Dillman A.R."/>
            <person name="Macchietto M."/>
            <person name="Porter C.F."/>
            <person name="Rogers A."/>
            <person name="Williams B."/>
            <person name="Antoshechkin I."/>
            <person name="Lee M.M."/>
            <person name="Goodwin Z."/>
            <person name="Lu X."/>
            <person name="Lewis E.E."/>
            <person name="Goodrich-Blair H."/>
            <person name="Stock S.P."/>
            <person name="Adams B.J."/>
            <person name="Sternberg P.W."/>
            <person name="Mortazavi A."/>
        </authorList>
    </citation>
    <scope>NUCLEOTIDE SEQUENCE [LARGE SCALE GENOMIC DNA]</scope>
    <source>
        <strain evidence="2 3">ALL</strain>
    </source>
</reference>
<dbReference type="EMBL" id="CM016762">
    <property type="protein sequence ID" value="TMS37409.1"/>
    <property type="molecule type" value="Genomic_DNA"/>
</dbReference>